<organism evidence="1 2">
    <name type="scientific">Trypanosoma congolense (strain IL3000)</name>
    <dbReference type="NCBI Taxonomy" id="1068625"/>
    <lineage>
        <taxon>Eukaryota</taxon>
        <taxon>Discoba</taxon>
        <taxon>Euglenozoa</taxon>
        <taxon>Kinetoplastea</taxon>
        <taxon>Metakinetoplastina</taxon>
        <taxon>Trypanosomatida</taxon>
        <taxon>Trypanosomatidae</taxon>
        <taxon>Trypanosoma</taxon>
        <taxon>Nannomonas</taxon>
    </lineage>
</organism>
<comment type="caution">
    <text evidence="1">The sequence shown here is derived from an EMBL/GenBank/DDBJ whole genome shotgun (WGS) entry which is preliminary data.</text>
</comment>
<keyword evidence="2" id="KW-1185">Reference proteome</keyword>
<name>F9WC37_TRYCI</name>
<reference evidence="2" key="1">
    <citation type="submission" date="2011-07" db="EMBL/GenBank/DDBJ databases">
        <title>Divergent evolution of antigenic variation in African trypanosomes.</title>
        <authorList>
            <person name="Jackson A.P."/>
            <person name="Berry A."/>
            <person name="Allison H.C."/>
            <person name="Burton P."/>
            <person name="Anderson J."/>
            <person name="Aslett M."/>
            <person name="Brown R."/>
            <person name="Corton N."/>
            <person name="Harris D."/>
            <person name="Hauser H."/>
            <person name="Gamble J."/>
            <person name="Gilderthorp R."/>
            <person name="McQuillan J."/>
            <person name="Quail M.A."/>
            <person name="Sanders M."/>
            <person name="Van Tonder A."/>
            <person name="Ginger M.L."/>
            <person name="Donelson J.E."/>
            <person name="Field M.C."/>
            <person name="Barry J.D."/>
            <person name="Berriman M."/>
            <person name="Hertz-Fowler C."/>
        </authorList>
    </citation>
    <scope>NUCLEOTIDE SEQUENCE [LARGE SCALE GENOMIC DNA]</scope>
    <source>
        <strain evidence="2">IL3000</strain>
    </source>
</reference>
<protein>
    <submittedName>
        <fullName evidence="1">WGS project CAEQ00000000 data, annotated contig 2180</fullName>
    </submittedName>
</protein>
<dbReference type="VEuPathDB" id="TriTrypDB:TcIL3000_0_54070"/>
<dbReference type="AlphaFoldDB" id="F9WC37"/>
<accession>F9WC37</accession>
<dbReference type="Proteomes" id="UP000000702">
    <property type="component" value="Unassembled WGS sequence"/>
</dbReference>
<dbReference type="EMBL" id="CAEQ01001663">
    <property type="protein sequence ID" value="CCD14828.1"/>
    <property type="molecule type" value="Genomic_DNA"/>
</dbReference>
<proteinExistence type="predicted"/>
<gene>
    <name evidence="1" type="ORF">TCIL3000_0_54070</name>
</gene>
<reference evidence="1 2" key="2">
    <citation type="journal article" date="2012" name="Proc. Natl. Acad. Sci. U.S.A.">
        <title>Antigenic diversity is generated by distinct evolutionary mechanisms in African trypanosome species.</title>
        <authorList>
            <person name="Jackson A.P."/>
            <person name="Berry A."/>
            <person name="Aslett M."/>
            <person name="Allison H.C."/>
            <person name="Burton P."/>
            <person name="Vavrova-Anderson J."/>
            <person name="Brown R."/>
            <person name="Browne H."/>
            <person name="Corton N."/>
            <person name="Hauser H."/>
            <person name="Gamble J."/>
            <person name="Gilderthorp R."/>
            <person name="Marcello L."/>
            <person name="McQuillan J."/>
            <person name="Otto T.D."/>
            <person name="Quail M.A."/>
            <person name="Sanders M.J."/>
            <person name="van Tonder A."/>
            <person name="Ginger M.L."/>
            <person name="Field M.C."/>
            <person name="Barry J.D."/>
            <person name="Hertz-Fowler C."/>
            <person name="Berriman M."/>
        </authorList>
    </citation>
    <scope>NUCLEOTIDE SEQUENCE [LARGE SCALE GENOMIC DNA]</scope>
    <source>
        <strain evidence="1 2">IL3000</strain>
    </source>
</reference>
<sequence>MNGIRKCLGEKFPSGKQGVFLWWVLSTMSALFHNTKEEARTFSLMAVLKSGSLPPLTVLPPQDFLAVGPEDCLGYPPDLTVKTPLHTLPFVQSVDPDVIQVLAVSHHKILEGLHLGRYGLQHSSTRFLIMYAPGVFFKEFCNTPCRVCSVFKLEAPLFGHELGKRQDLSVQTSRLKHLSDPRRPRATQWSPWGNTPIQTGSITDCAVAVAAGGVQVLVAFGVSAAREAQGEGLDKRRRGLVYSALNGVLQEESGEFFHPGMILQFRQLPQRCDLAPGQIPNGCAHAHPQPGYQAVELLNHFFQHGCFLHTAQGAGVSPQGQTRHSLFKNPVVWLEKVEQVQVLWVLHTFEKHVPKHTLHRTQYLLLGTFHLLGMGSGLVGLFSNTSISGLVRSSLCDLDRPSFHGGPFPLL</sequence>
<evidence type="ECO:0000313" key="2">
    <source>
        <dbReference type="Proteomes" id="UP000000702"/>
    </source>
</evidence>
<evidence type="ECO:0000313" key="1">
    <source>
        <dbReference type="EMBL" id="CCD14828.1"/>
    </source>
</evidence>